<dbReference type="Gramene" id="AUR62003604-RA">
    <property type="protein sequence ID" value="AUR62003604-RA:cds"/>
    <property type="gene ID" value="AUR62003604"/>
</dbReference>
<dbReference type="GO" id="GO:0006289">
    <property type="term" value="P:nucleotide-excision repair"/>
    <property type="evidence" value="ECO:0007669"/>
    <property type="project" value="EnsemblPlants"/>
</dbReference>
<dbReference type="InterPro" id="IPR038765">
    <property type="entry name" value="Papain-like_cys_pep_sf"/>
</dbReference>
<dbReference type="SUPFAM" id="SSF54001">
    <property type="entry name" value="Cysteine proteinases"/>
    <property type="match status" value="1"/>
</dbReference>
<keyword evidence="3" id="KW-0227">DNA damage</keyword>
<comment type="subcellular location">
    <subcellularLocation>
        <location evidence="1">Nucleus</location>
    </subcellularLocation>
</comment>
<dbReference type="SMART" id="SM01031">
    <property type="entry name" value="BHD_2"/>
    <property type="match status" value="1"/>
</dbReference>
<dbReference type="GO" id="GO:0003684">
    <property type="term" value="F:damaged DNA binding"/>
    <property type="evidence" value="ECO:0007669"/>
    <property type="project" value="InterPro"/>
</dbReference>
<accession>A0A803KX46</accession>
<keyword evidence="11" id="KW-1185">Reference proteome</keyword>
<reference evidence="10" key="2">
    <citation type="submission" date="2021-03" db="UniProtKB">
        <authorList>
            <consortium name="EnsemblPlants"/>
        </authorList>
    </citation>
    <scope>IDENTIFICATION</scope>
</reference>
<dbReference type="Pfam" id="PF10403">
    <property type="entry name" value="BHD_1"/>
    <property type="match status" value="1"/>
</dbReference>
<evidence type="ECO:0000256" key="4">
    <source>
        <dbReference type="ARBA" id="ARBA00023204"/>
    </source>
</evidence>
<dbReference type="Pfam" id="PF10404">
    <property type="entry name" value="BHD_2"/>
    <property type="match status" value="1"/>
</dbReference>
<evidence type="ECO:0000256" key="3">
    <source>
        <dbReference type="ARBA" id="ARBA00022763"/>
    </source>
</evidence>
<dbReference type="FunFam" id="3.30.70.2460:FF:000001">
    <property type="entry name" value="DNA repair protein Rad4 family"/>
    <property type="match status" value="1"/>
</dbReference>
<evidence type="ECO:0000313" key="10">
    <source>
        <dbReference type="EnsemblPlants" id="AUR62003604-RA:cds"/>
    </source>
</evidence>
<evidence type="ECO:0000259" key="9">
    <source>
        <dbReference type="SMART" id="SM01032"/>
    </source>
</evidence>
<evidence type="ECO:0008006" key="12">
    <source>
        <dbReference type="Google" id="ProtNLM"/>
    </source>
</evidence>
<evidence type="ECO:0000256" key="2">
    <source>
        <dbReference type="ARBA" id="ARBA00009525"/>
    </source>
</evidence>
<dbReference type="InterPro" id="IPR018328">
    <property type="entry name" value="Rad4_beta-hairpin_dom3"/>
</dbReference>
<dbReference type="Gene3D" id="2.20.20.110">
    <property type="entry name" value="Rad4, beta-hairpin domain BHD1"/>
    <property type="match status" value="1"/>
</dbReference>
<feature type="compositionally biased region" description="Basic residues" evidence="6">
    <location>
        <begin position="1"/>
        <end position="13"/>
    </location>
</feature>
<dbReference type="Gene3D" id="3.90.260.10">
    <property type="entry name" value="Transglutaminase-like"/>
    <property type="match status" value="1"/>
</dbReference>
<feature type="compositionally biased region" description="Low complexity" evidence="6">
    <location>
        <begin position="59"/>
        <end position="70"/>
    </location>
</feature>
<dbReference type="InterPro" id="IPR018327">
    <property type="entry name" value="BHD_2"/>
</dbReference>
<feature type="region of interest" description="Disordered" evidence="6">
    <location>
        <begin position="1"/>
        <end position="70"/>
    </location>
</feature>
<evidence type="ECO:0000256" key="5">
    <source>
        <dbReference type="ARBA" id="ARBA00023242"/>
    </source>
</evidence>
<dbReference type="GO" id="GO:0000724">
    <property type="term" value="P:double-strand break repair via homologous recombination"/>
    <property type="evidence" value="ECO:0007669"/>
    <property type="project" value="EnsemblPlants"/>
</dbReference>
<dbReference type="GO" id="GO:0006298">
    <property type="term" value="P:mismatch repair"/>
    <property type="evidence" value="ECO:0007669"/>
    <property type="project" value="TreeGrafter"/>
</dbReference>
<dbReference type="EnsemblPlants" id="AUR62003604-RA">
    <property type="protein sequence ID" value="AUR62003604-RA:cds"/>
    <property type="gene ID" value="AUR62003604"/>
</dbReference>
<organism evidence="10 11">
    <name type="scientific">Chenopodium quinoa</name>
    <name type="common">Quinoa</name>
    <dbReference type="NCBI Taxonomy" id="63459"/>
    <lineage>
        <taxon>Eukaryota</taxon>
        <taxon>Viridiplantae</taxon>
        <taxon>Streptophyta</taxon>
        <taxon>Embryophyta</taxon>
        <taxon>Tracheophyta</taxon>
        <taxon>Spermatophyta</taxon>
        <taxon>Magnoliopsida</taxon>
        <taxon>eudicotyledons</taxon>
        <taxon>Gunneridae</taxon>
        <taxon>Pentapetalae</taxon>
        <taxon>Caryophyllales</taxon>
        <taxon>Chenopodiaceae</taxon>
        <taxon>Chenopodioideae</taxon>
        <taxon>Atripliceae</taxon>
        <taxon>Chenopodium</taxon>
    </lineage>
</organism>
<dbReference type="PANTHER" id="PTHR12135:SF0">
    <property type="entry name" value="DNA REPAIR PROTEIN COMPLEMENTING XP-C CELLS"/>
    <property type="match status" value="1"/>
</dbReference>
<dbReference type="SMART" id="SM01030">
    <property type="entry name" value="BHD_1"/>
    <property type="match status" value="1"/>
</dbReference>
<reference evidence="10" key="1">
    <citation type="journal article" date="2017" name="Nature">
        <title>The genome of Chenopodium quinoa.</title>
        <authorList>
            <person name="Jarvis D.E."/>
            <person name="Ho Y.S."/>
            <person name="Lightfoot D.J."/>
            <person name="Schmoeckel S.M."/>
            <person name="Li B."/>
            <person name="Borm T.J.A."/>
            <person name="Ohyanagi H."/>
            <person name="Mineta K."/>
            <person name="Michell C.T."/>
            <person name="Saber N."/>
            <person name="Kharbatia N.M."/>
            <person name="Rupper R.R."/>
            <person name="Sharp A.R."/>
            <person name="Dally N."/>
            <person name="Boughton B.A."/>
            <person name="Woo Y.H."/>
            <person name="Gao G."/>
            <person name="Schijlen E.G.W.M."/>
            <person name="Guo X."/>
            <person name="Momin A.A."/>
            <person name="Negrao S."/>
            <person name="Al-Babili S."/>
            <person name="Gehring C."/>
            <person name="Roessner U."/>
            <person name="Jung C."/>
            <person name="Murphy K."/>
            <person name="Arold S.T."/>
            <person name="Gojobori T."/>
            <person name="van der Linden C.G."/>
            <person name="van Loo E.N."/>
            <person name="Jellen E.N."/>
            <person name="Maughan P.J."/>
            <person name="Tester M."/>
        </authorList>
    </citation>
    <scope>NUCLEOTIDE SEQUENCE [LARGE SCALE GENOMIC DNA]</scope>
    <source>
        <strain evidence="10">cv. PI 614886</strain>
    </source>
</reference>
<dbReference type="GO" id="GO:0003697">
    <property type="term" value="F:single-stranded DNA binding"/>
    <property type="evidence" value="ECO:0007669"/>
    <property type="project" value="TreeGrafter"/>
</dbReference>
<dbReference type="GO" id="GO:0005737">
    <property type="term" value="C:cytoplasm"/>
    <property type="evidence" value="ECO:0007669"/>
    <property type="project" value="TreeGrafter"/>
</dbReference>
<feature type="region of interest" description="Disordered" evidence="6">
    <location>
        <begin position="306"/>
        <end position="326"/>
    </location>
</feature>
<feature type="compositionally biased region" description="Basic and acidic residues" evidence="6">
    <location>
        <begin position="33"/>
        <end position="42"/>
    </location>
</feature>
<comment type="similarity">
    <text evidence="2">Belongs to the XPC family.</text>
</comment>
<dbReference type="OMA" id="WVHIDAV"/>
<dbReference type="Proteomes" id="UP000596660">
    <property type="component" value="Unplaced"/>
</dbReference>
<dbReference type="Gene3D" id="3.30.70.2460">
    <property type="entry name" value="Rad4, beta-hairpin domain BHD3"/>
    <property type="match status" value="1"/>
</dbReference>
<dbReference type="InterPro" id="IPR036985">
    <property type="entry name" value="Transglutaminase-like_sf"/>
</dbReference>
<dbReference type="Pfam" id="PF10405">
    <property type="entry name" value="BHD_3"/>
    <property type="match status" value="1"/>
</dbReference>
<dbReference type="AlphaFoldDB" id="A0A803KX46"/>
<feature type="domain" description="Rad4 beta-hairpin" evidence="9">
    <location>
        <begin position="649"/>
        <end position="723"/>
    </location>
</feature>
<dbReference type="GO" id="GO:0000111">
    <property type="term" value="C:nucleotide-excision repair factor 2 complex"/>
    <property type="evidence" value="ECO:0007669"/>
    <property type="project" value="TreeGrafter"/>
</dbReference>
<evidence type="ECO:0000256" key="1">
    <source>
        <dbReference type="ARBA" id="ARBA00004123"/>
    </source>
</evidence>
<feature type="domain" description="Rad4 beta-hairpin" evidence="8">
    <location>
        <begin position="579"/>
        <end position="642"/>
    </location>
</feature>
<dbReference type="GO" id="GO:0009650">
    <property type="term" value="P:UV protection"/>
    <property type="evidence" value="ECO:0007669"/>
    <property type="project" value="EnsemblPlants"/>
</dbReference>
<dbReference type="Pfam" id="PF03835">
    <property type="entry name" value="Rad4"/>
    <property type="match status" value="1"/>
</dbReference>
<proteinExistence type="inferred from homology"/>
<protein>
    <recommendedName>
        <fullName evidence="12">DNA repair protein RAD4</fullName>
    </recommendedName>
</protein>
<dbReference type="GO" id="GO:0071942">
    <property type="term" value="C:XPC complex"/>
    <property type="evidence" value="ECO:0007669"/>
    <property type="project" value="TreeGrafter"/>
</dbReference>
<dbReference type="SMART" id="SM01032">
    <property type="entry name" value="BHD_3"/>
    <property type="match status" value="1"/>
</dbReference>
<evidence type="ECO:0000256" key="6">
    <source>
        <dbReference type="SAM" id="MobiDB-lite"/>
    </source>
</evidence>
<keyword evidence="5" id="KW-0539">Nucleus</keyword>
<evidence type="ECO:0000259" key="7">
    <source>
        <dbReference type="SMART" id="SM01030"/>
    </source>
</evidence>
<name>A0A803KX46_CHEQI</name>
<keyword evidence="4" id="KW-0234">DNA repair</keyword>
<dbReference type="InterPro" id="IPR018326">
    <property type="entry name" value="Rad4_beta-hairpin_dom1"/>
</dbReference>
<dbReference type="InterPro" id="IPR004583">
    <property type="entry name" value="DNA_repair_Rad4"/>
</dbReference>
<dbReference type="PANTHER" id="PTHR12135">
    <property type="entry name" value="DNA REPAIR PROTEIN XP-C / RAD4"/>
    <property type="match status" value="1"/>
</dbReference>
<evidence type="ECO:0000259" key="8">
    <source>
        <dbReference type="SMART" id="SM01031"/>
    </source>
</evidence>
<dbReference type="InterPro" id="IPR042488">
    <property type="entry name" value="Rad4_BHD3_sf"/>
</dbReference>
<feature type="domain" description="Rad4 beta-hairpin" evidence="7">
    <location>
        <begin position="526"/>
        <end position="577"/>
    </location>
</feature>
<evidence type="ECO:0000313" key="11">
    <source>
        <dbReference type="Proteomes" id="UP000596660"/>
    </source>
</evidence>
<sequence>MDKSTTKRKKNTGKSKFQSVDIIRDNQPLKFRQNSDKNDEKSNPQIQDDEADWEEGCIPSSSCPNNNNVNSVNQNNGVTIEFDALPESPKKKRIRRATAEDKEFAELVHKVHLLCLIARGRLIDAACDDPLIQASLLSLLPPHLLKLSEVAKLTANALTPLVSWFHQNFKVKSPSSAEKPFQSALAYALEAQGGSPEEVAALSVSLFRALNLTTRFVSVLDVTSLKPEVDENEQSYNASSRERKDIFNSSTLMVSKMSTGTSSTKSSASHGNIHITSVTSVSEAKNGRLPTNIEVKDSLASNQLIKSDLPINETQNASEEDKCPRKKGDLEFEMQLQMAMSATALVAPERKPEASTSGSPTSPLASLSPFKRIKRITEESPSSSHAISTAIGSRKVGAPLHWAEVYCSGENMTGKWVHIDAVNSIVDGELKVEAAVTACKKSLSYVVAFAGHGAKDVTRRYCEKWYKISPKRIYLEWWDAVLAPLKQLESRATGGMVPVHHKDMKSTDLVDSRSSLEDMELATRALTEPLPTSQQAYRTHPLYAIEKWLTKYQILHPRGPVLGFCSGHAVYPRTCVQVLRTKERWLREGLQVKESELPAKVVKSSSKNRRGQTIEVEDLCEGGSDEVVSLFGKWQTEPLCLPPAVNGIVPKNERGQVDVWSEKCLPPGTVHLRFPRLVPVVKRLGINFAPAMVGFEFRNGRSIPVYEGIVVCTEFRETVLEVTVTLSSYLILLLVLVTKYIGWQAYAEEEQRREEEERKREERQALSRWYQLLSSMVVRQRLNNTYLSNVESKTVTEPLKTRNKSSCAASANVNESTVPHRDNVRGAKIHDSDKMHLQNHEHVFLTDDESFDEDSMTRTKRCSCGVSVQVEEL</sequence>
<dbReference type="InterPro" id="IPR018325">
    <property type="entry name" value="Rad4/PNGase_transGLS-fold"/>
</dbReference>